<reference evidence="2 3" key="1">
    <citation type="submission" date="2019-07" db="EMBL/GenBank/DDBJ databases">
        <title>Whole genome shotgun sequence of Pseudonocardia asaccharolytica NBRC 16224.</title>
        <authorList>
            <person name="Hosoyama A."/>
            <person name="Uohara A."/>
            <person name="Ohji S."/>
            <person name="Ichikawa N."/>
        </authorList>
    </citation>
    <scope>NUCLEOTIDE SEQUENCE [LARGE SCALE GENOMIC DNA]</scope>
    <source>
        <strain evidence="2 3">NBRC 16224</strain>
    </source>
</reference>
<feature type="compositionally biased region" description="Gly residues" evidence="1">
    <location>
        <begin position="1"/>
        <end position="11"/>
    </location>
</feature>
<feature type="region of interest" description="Disordered" evidence="1">
    <location>
        <begin position="1"/>
        <end position="21"/>
    </location>
</feature>
<proteinExistence type="predicted"/>
<keyword evidence="3" id="KW-1185">Reference proteome</keyword>
<name>A0A511D045_9PSEU</name>
<sequence length="97" mass="10035">MSATGRGGYRGGMTRSNTPRDERTFDVVAWMSERRMVLYVPAIEAATSVRDAADADEAVRDLIAVLTGLDAATISCDIRLGRPGGGLPGVAGAAGVP</sequence>
<organism evidence="2 3">
    <name type="scientific">Pseudonocardia asaccharolytica DSM 44247 = NBRC 16224</name>
    <dbReference type="NCBI Taxonomy" id="1123024"/>
    <lineage>
        <taxon>Bacteria</taxon>
        <taxon>Bacillati</taxon>
        <taxon>Actinomycetota</taxon>
        <taxon>Actinomycetes</taxon>
        <taxon>Pseudonocardiales</taxon>
        <taxon>Pseudonocardiaceae</taxon>
        <taxon>Pseudonocardia</taxon>
    </lineage>
</organism>
<comment type="caution">
    <text evidence="2">The sequence shown here is derived from an EMBL/GenBank/DDBJ whole genome shotgun (WGS) entry which is preliminary data.</text>
</comment>
<dbReference type="EMBL" id="BJVI01000015">
    <property type="protein sequence ID" value="GEL18077.1"/>
    <property type="molecule type" value="Genomic_DNA"/>
</dbReference>
<dbReference type="AlphaFoldDB" id="A0A511D045"/>
<dbReference type="Proteomes" id="UP000321328">
    <property type="component" value="Unassembled WGS sequence"/>
</dbReference>
<evidence type="ECO:0000256" key="1">
    <source>
        <dbReference type="SAM" id="MobiDB-lite"/>
    </source>
</evidence>
<evidence type="ECO:0000313" key="3">
    <source>
        <dbReference type="Proteomes" id="UP000321328"/>
    </source>
</evidence>
<evidence type="ECO:0000313" key="2">
    <source>
        <dbReference type="EMBL" id="GEL18077.1"/>
    </source>
</evidence>
<gene>
    <name evidence="2" type="ORF">PA7_19140</name>
</gene>
<protein>
    <recommendedName>
        <fullName evidence="4">DUF1902 domain-containing protein</fullName>
    </recommendedName>
</protein>
<evidence type="ECO:0008006" key="4">
    <source>
        <dbReference type="Google" id="ProtNLM"/>
    </source>
</evidence>
<accession>A0A511D045</accession>